<dbReference type="Proteomes" id="UP000518300">
    <property type="component" value="Unassembled WGS sequence"/>
</dbReference>
<feature type="signal peptide" evidence="1">
    <location>
        <begin position="1"/>
        <end position="20"/>
    </location>
</feature>
<evidence type="ECO:0008006" key="4">
    <source>
        <dbReference type="Google" id="ProtNLM"/>
    </source>
</evidence>
<evidence type="ECO:0000313" key="3">
    <source>
        <dbReference type="Proteomes" id="UP000518300"/>
    </source>
</evidence>
<dbReference type="AlphaFoldDB" id="A0A848LR88"/>
<sequence>MKRLFLTAAAVLVPALASHADQVIVLNGKLHTAPSKLAPLAGKVDKDRLASATFVRLERNEGGEHSLFVLKGPEALPAFTLAKKPSKPSVPKLEGCGRHPMEWLPKSKVVGQLQEKAPEGTLFVEVPAGFTPVKEAPSKELVSALKKQLFEGYEDPEANEPPGDCLRNVRVFEKAGEKVAYTSCSDELNESLYVFHQKAGAAWKPVERKTLTEECP</sequence>
<feature type="chain" id="PRO_5032999521" description="Lipoprotein" evidence="1">
    <location>
        <begin position="21"/>
        <end position="216"/>
    </location>
</feature>
<keyword evidence="3" id="KW-1185">Reference proteome</keyword>
<comment type="caution">
    <text evidence="2">The sequence shown here is derived from an EMBL/GenBank/DDBJ whole genome shotgun (WGS) entry which is preliminary data.</text>
</comment>
<dbReference type="RefSeq" id="WP_169349304.1">
    <property type="nucleotide sequence ID" value="NZ_JABBJJ010000222.1"/>
</dbReference>
<protein>
    <recommendedName>
        <fullName evidence="4">Lipoprotein</fullName>
    </recommendedName>
</protein>
<organism evidence="2 3">
    <name type="scientific">Pyxidicoccus fallax</name>
    <dbReference type="NCBI Taxonomy" id="394095"/>
    <lineage>
        <taxon>Bacteria</taxon>
        <taxon>Pseudomonadati</taxon>
        <taxon>Myxococcota</taxon>
        <taxon>Myxococcia</taxon>
        <taxon>Myxococcales</taxon>
        <taxon>Cystobacterineae</taxon>
        <taxon>Myxococcaceae</taxon>
        <taxon>Pyxidicoccus</taxon>
    </lineage>
</organism>
<evidence type="ECO:0000256" key="1">
    <source>
        <dbReference type="SAM" id="SignalP"/>
    </source>
</evidence>
<accession>A0A848LR88</accession>
<reference evidence="2 3" key="1">
    <citation type="submission" date="2020-04" db="EMBL/GenBank/DDBJ databases">
        <title>Draft genome of Pyxidicoccus fallax type strain.</title>
        <authorList>
            <person name="Whitworth D.E."/>
        </authorList>
    </citation>
    <scope>NUCLEOTIDE SEQUENCE [LARGE SCALE GENOMIC DNA]</scope>
    <source>
        <strain evidence="2 3">DSM 14698</strain>
    </source>
</reference>
<name>A0A848LR88_9BACT</name>
<proteinExistence type="predicted"/>
<gene>
    <name evidence="2" type="ORF">HG543_35195</name>
</gene>
<keyword evidence="1" id="KW-0732">Signal</keyword>
<dbReference type="EMBL" id="JABBJJ010000222">
    <property type="protein sequence ID" value="NMO20073.1"/>
    <property type="molecule type" value="Genomic_DNA"/>
</dbReference>
<evidence type="ECO:0000313" key="2">
    <source>
        <dbReference type="EMBL" id="NMO20073.1"/>
    </source>
</evidence>